<gene>
    <name evidence="3" type="ORF">VE01_05771</name>
</gene>
<feature type="region of interest" description="Disordered" evidence="2">
    <location>
        <begin position="1"/>
        <end position="66"/>
    </location>
</feature>
<dbReference type="RefSeq" id="XP_018130060.1">
    <property type="nucleotide sequence ID" value="XM_018275231.2"/>
</dbReference>
<keyword evidence="4" id="KW-1185">Reference proteome</keyword>
<evidence type="ECO:0000256" key="1">
    <source>
        <dbReference type="ARBA" id="ARBA00038476"/>
    </source>
</evidence>
<dbReference type="PANTHER" id="PTHR12475:SF4">
    <property type="entry name" value="PROTEIN THEM6"/>
    <property type="match status" value="1"/>
</dbReference>
<dbReference type="GeneID" id="28839157"/>
<dbReference type="InterPro" id="IPR051490">
    <property type="entry name" value="THEM6_lcsJ_thioesterase"/>
</dbReference>
<dbReference type="SUPFAM" id="SSF54637">
    <property type="entry name" value="Thioesterase/thiol ester dehydrase-isomerase"/>
    <property type="match status" value="1"/>
</dbReference>
<proteinExistence type="inferred from homology"/>
<reference evidence="4" key="2">
    <citation type="journal article" date="2018" name="Nat. Commun.">
        <title>Extreme sensitivity to ultraviolet light in the fungal pathogen causing white-nose syndrome of bats.</title>
        <authorList>
            <person name="Palmer J.M."/>
            <person name="Drees K.P."/>
            <person name="Foster J.T."/>
            <person name="Lindner D.L."/>
        </authorList>
    </citation>
    <scope>NUCLEOTIDE SEQUENCE [LARGE SCALE GENOMIC DNA]</scope>
    <source>
        <strain evidence="4">UAMH 10579</strain>
    </source>
</reference>
<evidence type="ECO:0000313" key="4">
    <source>
        <dbReference type="Proteomes" id="UP000091956"/>
    </source>
</evidence>
<evidence type="ECO:0000256" key="2">
    <source>
        <dbReference type="SAM" id="MobiDB-lite"/>
    </source>
</evidence>
<dbReference type="PANTHER" id="PTHR12475">
    <property type="match status" value="1"/>
</dbReference>
<sequence length="464" mass="50523">MTAQYNPTSTPTVSNPLGCQSAAQPSSVLSAISPSGSMSSSLPSPARSSPSSSGASPQPQRKMSASRLPLRSITAVLAAALSVGAWKSRPFVTKFLTGPGNYSRILALVVVLANYKNFPFVWHIRVWHGILSHMQAPPLDPTTSGLTTPHHLPALFQPCITPSQSPASECDYNLHKSNSTYFSDLDVTRSHLVAALMHVAIRELHRKPSLIIGPDGKPAKGQWGIMLGGVHCSFKREIKPYEKYEMWSRMLAWDRKWLYVVTHFVKAGTARPAGWTLDDPKDWNFVPRFLRTKRRARKARVAAPPPDVPEGAIFASAISKYVMKVGRLTVHPEAVLDMCDLLPPKPGGWNTMDGRKEEVVEEAEGLEEMEMGESVLSILGIPNGKVEVRGNGSANGHAVNGVANAVAKEAAKEAAAVTGWDWKMVEAENARGMEYAKHHAALDSLSETFTGNKHPALGYYTDIF</sequence>
<feature type="compositionally biased region" description="Polar residues" evidence="2">
    <location>
        <begin position="1"/>
        <end position="29"/>
    </location>
</feature>
<dbReference type="CDD" id="cd00586">
    <property type="entry name" value="4HBT"/>
    <property type="match status" value="1"/>
</dbReference>
<reference evidence="3 4" key="1">
    <citation type="submission" date="2016-03" db="EMBL/GenBank/DDBJ databases">
        <title>Comparative genomics of Pseudogymnoascus destructans, the fungus causing white-nose syndrome of bats.</title>
        <authorList>
            <person name="Palmer J.M."/>
            <person name="Drees K.P."/>
            <person name="Foster J.T."/>
            <person name="Lindner D.L."/>
        </authorList>
    </citation>
    <scope>NUCLEOTIDE SEQUENCE [LARGE SCALE GENOMIC DNA]</scope>
    <source>
        <strain evidence="3 4">UAMH 10579</strain>
    </source>
</reference>
<dbReference type="Pfam" id="PF13279">
    <property type="entry name" value="4HBT_2"/>
    <property type="match status" value="1"/>
</dbReference>
<dbReference type="Proteomes" id="UP000091956">
    <property type="component" value="Unassembled WGS sequence"/>
</dbReference>
<comment type="similarity">
    <text evidence="1">Belongs to the lcsJ thioesterase family.</text>
</comment>
<accession>A0A1B8GKF5</accession>
<feature type="compositionally biased region" description="Low complexity" evidence="2">
    <location>
        <begin position="30"/>
        <end position="59"/>
    </location>
</feature>
<protein>
    <recommendedName>
        <fullName evidence="5">Capsule polysaccharide biosynthesis protein</fullName>
    </recommendedName>
</protein>
<dbReference type="AlphaFoldDB" id="A0A1B8GKF5"/>
<name>A0A1B8GKF5_9PEZI</name>
<dbReference type="Gene3D" id="3.10.129.10">
    <property type="entry name" value="Hotdog Thioesterase"/>
    <property type="match status" value="1"/>
</dbReference>
<evidence type="ECO:0000313" key="3">
    <source>
        <dbReference type="EMBL" id="OBT96327.1"/>
    </source>
</evidence>
<dbReference type="OrthoDB" id="265761at2759"/>
<evidence type="ECO:0008006" key="5">
    <source>
        <dbReference type="Google" id="ProtNLM"/>
    </source>
</evidence>
<dbReference type="EMBL" id="KV460229">
    <property type="protein sequence ID" value="OBT96327.1"/>
    <property type="molecule type" value="Genomic_DNA"/>
</dbReference>
<organism evidence="3 4">
    <name type="scientific">Pseudogymnoascus verrucosus</name>
    <dbReference type="NCBI Taxonomy" id="342668"/>
    <lineage>
        <taxon>Eukaryota</taxon>
        <taxon>Fungi</taxon>
        <taxon>Dikarya</taxon>
        <taxon>Ascomycota</taxon>
        <taxon>Pezizomycotina</taxon>
        <taxon>Leotiomycetes</taxon>
        <taxon>Thelebolales</taxon>
        <taxon>Thelebolaceae</taxon>
        <taxon>Pseudogymnoascus</taxon>
    </lineage>
</organism>
<dbReference type="InterPro" id="IPR029069">
    <property type="entry name" value="HotDog_dom_sf"/>
</dbReference>